<evidence type="ECO:0000256" key="1">
    <source>
        <dbReference type="SAM" id="Coils"/>
    </source>
</evidence>
<evidence type="ECO:0000313" key="3">
    <source>
        <dbReference type="EMBL" id="CAH0371412.1"/>
    </source>
</evidence>
<evidence type="ECO:0000313" key="4">
    <source>
        <dbReference type="Proteomes" id="UP000789595"/>
    </source>
</evidence>
<feature type="coiled-coil region" evidence="1">
    <location>
        <begin position="44"/>
        <end position="135"/>
    </location>
</feature>
<feature type="compositionally biased region" description="Low complexity" evidence="2">
    <location>
        <begin position="430"/>
        <end position="485"/>
    </location>
</feature>
<reference evidence="3" key="1">
    <citation type="submission" date="2021-11" db="EMBL/GenBank/DDBJ databases">
        <authorList>
            <consortium name="Genoscope - CEA"/>
            <person name="William W."/>
        </authorList>
    </citation>
    <scope>NUCLEOTIDE SEQUENCE</scope>
</reference>
<feature type="region of interest" description="Disordered" evidence="2">
    <location>
        <begin position="418"/>
        <end position="530"/>
    </location>
</feature>
<proteinExistence type="predicted"/>
<dbReference type="Proteomes" id="UP000789595">
    <property type="component" value="Unassembled WGS sequence"/>
</dbReference>
<feature type="compositionally biased region" description="Low complexity" evidence="2">
    <location>
        <begin position="493"/>
        <end position="516"/>
    </location>
</feature>
<comment type="caution">
    <text evidence="3">The sequence shown here is derived from an EMBL/GenBank/DDBJ whole genome shotgun (WGS) entry which is preliminary data.</text>
</comment>
<protein>
    <recommendedName>
        <fullName evidence="5">Sfi1 spindle body domain-containing protein</fullName>
    </recommendedName>
</protein>
<evidence type="ECO:0000256" key="2">
    <source>
        <dbReference type="SAM" id="MobiDB-lite"/>
    </source>
</evidence>
<gene>
    <name evidence="3" type="ORF">PECAL_3P13530</name>
</gene>
<feature type="region of interest" description="Disordered" evidence="2">
    <location>
        <begin position="1"/>
        <end position="26"/>
    </location>
</feature>
<evidence type="ECO:0008006" key="5">
    <source>
        <dbReference type="Google" id="ProtNLM"/>
    </source>
</evidence>
<feature type="coiled-coil region" evidence="1">
    <location>
        <begin position="213"/>
        <end position="247"/>
    </location>
</feature>
<accession>A0A8J2SQA0</accession>
<dbReference type="EMBL" id="CAKKNE010000003">
    <property type="protein sequence ID" value="CAH0371412.1"/>
    <property type="molecule type" value="Genomic_DNA"/>
</dbReference>
<name>A0A8J2SQA0_9STRA</name>
<sequence>MNDLRAAVRKKKPSQSEGPSTRKVTSRMVEHHLNKQRTAYDRWIAELCRDAEESAMERDRLRAKLEALRNEHKRKIMSKVVGRMGNMTYAKAWKTWASKTAVYNQEKLKELRRNLKKYNKAADEADAEAQRRSDEMARLVFGNITDRQKKLVWRILTRLSTLKKRLGWKHWEKQAFAAKHQKLLMTKILKRLKNAKLNQSFNGWSTIVKKWELIKTLELKAALMKELEEIERQSKQYKDDAEQRQNDAAKNAFARASGKQKDLLVRILSKMTGNQTVMVFKIWKRKSDEFQAQYNLMYKTFTRMMKIKIYTAYRHWFKVVFLSGLSKTKMREALLQSQRDNLFETLKRRAEQLLALRDEANEMLSMSVSNDDENKECLNDSVDFENHIRTILDKGWMEKKAKEEARLKMMAEMEGGAPAAGGAKNGAGAGASRARAGAPARSSRQPAARSAAPRTAAAPRAARSAAPRAARAPAARAPRAAPARRAGGGGGYQPPARAPRQPAARSGGYSGARGPATSSRPRPNPGDMGVNMKQELMLFIFELNKQGLITLPKEDADAVKQHHKDHMGINSPVHRHIRGRENWPEPQDTFLVPELEKMVGESLGGIPGGKEETVKQRAERVLKPLAMAGDSRLYAAKKAYEKTHKIDDLFATMDMMGCLPPARKL</sequence>
<dbReference type="AlphaFoldDB" id="A0A8J2SQA0"/>
<keyword evidence="4" id="KW-1185">Reference proteome</keyword>
<organism evidence="3 4">
    <name type="scientific">Pelagomonas calceolata</name>
    <dbReference type="NCBI Taxonomy" id="35677"/>
    <lineage>
        <taxon>Eukaryota</taxon>
        <taxon>Sar</taxon>
        <taxon>Stramenopiles</taxon>
        <taxon>Ochrophyta</taxon>
        <taxon>Pelagophyceae</taxon>
        <taxon>Pelagomonadales</taxon>
        <taxon>Pelagomonadaceae</taxon>
        <taxon>Pelagomonas</taxon>
    </lineage>
</organism>
<keyword evidence="1" id="KW-0175">Coiled coil</keyword>